<evidence type="ECO:0000256" key="4">
    <source>
        <dbReference type="ARBA" id="ARBA00023136"/>
    </source>
</evidence>
<gene>
    <name evidence="8" type="ORF">BV898_02762</name>
</gene>
<feature type="transmembrane region" description="Helical" evidence="5">
    <location>
        <begin position="476"/>
        <end position="498"/>
    </location>
</feature>
<reference evidence="9" key="1">
    <citation type="submission" date="2017-01" db="EMBL/GenBank/DDBJ databases">
        <title>Comparative genomics of anhydrobiosis in the tardigrade Hypsibius dujardini.</title>
        <authorList>
            <person name="Yoshida Y."/>
            <person name="Koutsovoulos G."/>
            <person name="Laetsch D."/>
            <person name="Stevens L."/>
            <person name="Kumar S."/>
            <person name="Horikawa D."/>
            <person name="Ishino K."/>
            <person name="Komine S."/>
            <person name="Tomita M."/>
            <person name="Blaxter M."/>
            <person name="Arakawa K."/>
        </authorList>
    </citation>
    <scope>NUCLEOTIDE SEQUENCE [LARGE SCALE GENOMIC DNA]</scope>
    <source>
        <strain evidence="9">Z151</strain>
    </source>
</reference>
<name>A0A1W0X7C3_HYPEX</name>
<dbReference type="Proteomes" id="UP000192578">
    <property type="component" value="Unassembled WGS sequence"/>
</dbReference>
<sequence length="538" mass="61034">MDTWLRKWAMMVMLLSSIAGMRTTTLQPLITVEFATIGLSYFNETKGSLPFSAPSQTIAVRDANQRYGHIFNFILRPRYELSVETCLAAADNAPHLVAEWFYGNHWATDTIPIVLLPGCISAESLVVNYFAASENLLLITSTSAAPIIRDKQLSPTFVSMGRYTSAAYQAFYRSILTLYGWSSVYVLVDDSSVAIYQSVAEDFTKAAQALPDRGQHLVVQHIRTPTINVLQQSLALFRTKSRVMLFCGRADRLRLLMVEAYKYNMTNGDYVYIAMENFIYTPFYGLMDWRYRDEKDEDAREAFASLLLIRPVDFNESLTNNSTLSASEISRLSLLDYNMSLPLADQPVQNFISAYLTISLTAEVLNRSYTLYGSSRLHSGVNLAEMFMNQTFSTEFGEVSLDEAGERIVGLTLSHWDPSANTFQPFLLQPPDAVGFLRLLQNISWVEGKQWPVPNEPVCGYSGLSWRCRSDVLLRAILPTIFVITCLCLAVFCYICYARFSREHLADRQTWWRLDNLHLTERRLPINQGLNSCSYSTN</sequence>
<evidence type="ECO:0000256" key="1">
    <source>
        <dbReference type="ARBA" id="ARBA00004370"/>
    </source>
</evidence>
<feature type="domain" description="Receptor ligand binding region" evidence="7">
    <location>
        <begin position="113"/>
        <end position="412"/>
    </location>
</feature>
<evidence type="ECO:0000256" key="3">
    <source>
        <dbReference type="ARBA" id="ARBA00022989"/>
    </source>
</evidence>
<accession>A0A1W0X7C3</accession>
<keyword evidence="4 5" id="KW-0472">Membrane</keyword>
<dbReference type="Pfam" id="PF01094">
    <property type="entry name" value="ANF_receptor"/>
    <property type="match status" value="1"/>
</dbReference>
<comment type="subcellular location">
    <subcellularLocation>
        <location evidence="1">Membrane</location>
    </subcellularLocation>
</comment>
<dbReference type="SUPFAM" id="SSF53822">
    <property type="entry name" value="Periplasmic binding protein-like I"/>
    <property type="match status" value="1"/>
</dbReference>
<dbReference type="Gene3D" id="3.40.50.2300">
    <property type="match status" value="1"/>
</dbReference>
<keyword evidence="6" id="KW-0732">Signal</keyword>
<proteinExistence type="predicted"/>
<organism evidence="8 9">
    <name type="scientific">Hypsibius exemplaris</name>
    <name type="common">Freshwater tardigrade</name>
    <dbReference type="NCBI Taxonomy" id="2072580"/>
    <lineage>
        <taxon>Eukaryota</taxon>
        <taxon>Metazoa</taxon>
        <taxon>Ecdysozoa</taxon>
        <taxon>Tardigrada</taxon>
        <taxon>Eutardigrada</taxon>
        <taxon>Parachela</taxon>
        <taxon>Hypsibioidea</taxon>
        <taxon>Hypsibiidae</taxon>
        <taxon>Hypsibius</taxon>
    </lineage>
</organism>
<evidence type="ECO:0000259" key="7">
    <source>
        <dbReference type="Pfam" id="PF01094"/>
    </source>
</evidence>
<dbReference type="AlphaFoldDB" id="A0A1W0X7C3"/>
<keyword evidence="9" id="KW-1185">Reference proteome</keyword>
<dbReference type="GO" id="GO:0016020">
    <property type="term" value="C:membrane"/>
    <property type="evidence" value="ECO:0007669"/>
    <property type="project" value="UniProtKB-SubCell"/>
</dbReference>
<dbReference type="EMBL" id="MTYJ01000012">
    <property type="protein sequence ID" value="OQV23314.1"/>
    <property type="molecule type" value="Genomic_DNA"/>
</dbReference>
<evidence type="ECO:0000256" key="6">
    <source>
        <dbReference type="SAM" id="SignalP"/>
    </source>
</evidence>
<dbReference type="InterPro" id="IPR001828">
    <property type="entry name" value="ANF_lig-bd_rcpt"/>
</dbReference>
<evidence type="ECO:0000313" key="8">
    <source>
        <dbReference type="EMBL" id="OQV23314.1"/>
    </source>
</evidence>
<keyword evidence="3 5" id="KW-1133">Transmembrane helix</keyword>
<feature type="chain" id="PRO_5012235591" description="Receptor ligand binding region domain-containing protein" evidence="6">
    <location>
        <begin position="21"/>
        <end position="538"/>
    </location>
</feature>
<evidence type="ECO:0000313" key="9">
    <source>
        <dbReference type="Proteomes" id="UP000192578"/>
    </source>
</evidence>
<comment type="caution">
    <text evidence="8">The sequence shown here is derived from an EMBL/GenBank/DDBJ whole genome shotgun (WGS) entry which is preliminary data.</text>
</comment>
<feature type="signal peptide" evidence="6">
    <location>
        <begin position="1"/>
        <end position="20"/>
    </location>
</feature>
<evidence type="ECO:0000256" key="5">
    <source>
        <dbReference type="SAM" id="Phobius"/>
    </source>
</evidence>
<dbReference type="InterPro" id="IPR028082">
    <property type="entry name" value="Peripla_BP_I"/>
</dbReference>
<evidence type="ECO:0000256" key="2">
    <source>
        <dbReference type="ARBA" id="ARBA00022692"/>
    </source>
</evidence>
<dbReference type="OrthoDB" id="10065302at2759"/>
<keyword evidence="2 5" id="KW-0812">Transmembrane</keyword>
<protein>
    <recommendedName>
        <fullName evidence="7">Receptor ligand binding region domain-containing protein</fullName>
    </recommendedName>
</protein>